<keyword evidence="2" id="KW-1185">Reference proteome</keyword>
<organism evidence="1 2">
    <name type="scientific">Pseudolysinimonas yzui</name>
    <dbReference type="NCBI Taxonomy" id="2708254"/>
    <lineage>
        <taxon>Bacteria</taxon>
        <taxon>Bacillati</taxon>
        <taxon>Actinomycetota</taxon>
        <taxon>Actinomycetes</taxon>
        <taxon>Micrococcales</taxon>
        <taxon>Microbacteriaceae</taxon>
        <taxon>Pseudolysinimonas</taxon>
    </lineage>
</organism>
<dbReference type="AlphaFoldDB" id="A0A8J3M3K3"/>
<comment type="caution">
    <text evidence="1">The sequence shown here is derived from an EMBL/GenBank/DDBJ whole genome shotgun (WGS) entry which is preliminary data.</text>
</comment>
<dbReference type="EMBL" id="BNAI01000002">
    <property type="protein sequence ID" value="GHF12769.1"/>
    <property type="molecule type" value="Genomic_DNA"/>
</dbReference>
<evidence type="ECO:0000313" key="1">
    <source>
        <dbReference type="EMBL" id="GHF12769.1"/>
    </source>
</evidence>
<reference evidence="1" key="1">
    <citation type="journal article" date="2014" name="Int. J. Syst. Evol. Microbiol.">
        <title>Complete genome sequence of Corynebacterium casei LMG S-19264T (=DSM 44701T), isolated from a smear-ripened cheese.</title>
        <authorList>
            <consortium name="US DOE Joint Genome Institute (JGI-PGF)"/>
            <person name="Walter F."/>
            <person name="Albersmeier A."/>
            <person name="Kalinowski J."/>
            <person name="Ruckert C."/>
        </authorList>
    </citation>
    <scope>NUCLEOTIDE SEQUENCE</scope>
    <source>
        <strain evidence="1">CGMCC 1.16548</strain>
    </source>
</reference>
<proteinExistence type="predicted"/>
<gene>
    <name evidence="1" type="ORF">GCM10011600_11940</name>
</gene>
<protein>
    <submittedName>
        <fullName evidence="1">Uncharacterized protein</fullName>
    </submittedName>
</protein>
<dbReference type="Proteomes" id="UP000617531">
    <property type="component" value="Unassembled WGS sequence"/>
</dbReference>
<evidence type="ECO:0000313" key="2">
    <source>
        <dbReference type="Proteomes" id="UP000617531"/>
    </source>
</evidence>
<sequence>MTGRIGNIADESETHRVDIEVTDRAADRGRGETNIESIDAGMRGDNQCVLSLIESKAVNMGERGGDGRGRRDG</sequence>
<reference evidence="1" key="2">
    <citation type="submission" date="2020-09" db="EMBL/GenBank/DDBJ databases">
        <authorList>
            <person name="Sun Q."/>
            <person name="Zhou Y."/>
        </authorList>
    </citation>
    <scope>NUCLEOTIDE SEQUENCE</scope>
    <source>
        <strain evidence="1">CGMCC 1.16548</strain>
    </source>
</reference>
<name>A0A8J3M3K3_9MICO</name>
<accession>A0A8J3M3K3</accession>